<dbReference type="OrthoDB" id="9984778at2759"/>
<dbReference type="PANTHER" id="PTHR22765:SF430">
    <property type="entry name" value="RECEPTOR HOMOLOGY REGION, TRANSMEMBRANE DOMAIN- AND RING DOMAIN-CONTAINING PROTEIN 2"/>
    <property type="match status" value="1"/>
</dbReference>
<dbReference type="GO" id="GO:0006511">
    <property type="term" value="P:ubiquitin-dependent protein catabolic process"/>
    <property type="evidence" value="ECO:0007669"/>
    <property type="project" value="TreeGrafter"/>
</dbReference>
<keyword evidence="5" id="KW-1185">Reference proteome</keyword>
<dbReference type="EMBL" id="FN649760">
    <property type="protein sequence ID" value="CBJ30841.1"/>
    <property type="molecule type" value="Genomic_DNA"/>
</dbReference>
<feature type="region of interest" description="Disordered" evidence="2">
    <location>
        <begin position="1"/>
        <end position="65"/>
    </location>
</feature>
<feature type="region of interest" description="Disordered" evidence="2">
    <location>
        <begin position="189"/>
        <end position="214"/>
    </location>
</feature>
<dbReference type="SMART" id="SM00184">
    <property type="entry name" value="RING"/>
    <property type="match status" value="1"/>
</dbReference>
<dbReference type="GO" id="GO:0005737">
    <property type="term" value="C:cytoplasm"/>
    <property type="evidence" value="ECO:0007669"/>
    <property type="project" value="TreeGrafter"/>
</dbReference>
<name>D7FRQ0_ECTSI</name>
<feature type="compositionally biased region" description="Low complexity" evidence="2">
    <location>
        <begin position="21"/>
        <end position="40"/>
    </location>
</feature>
<evidence type="ECO:0000256" key="1">
    <source>
        <dbReference type="PROSITE-ProRule" id="PRU00175"/>
    </source>
</evidence>
<dbReference type="GO" id="GO:0008270">
    <property type="term" value="F:zinc ion binding"/>
    <property type="evidence" value="ECO:0007669"/>
    <property type="project" value="UniProtKB-KW"/>
</dbReference>
<sequence>MAPKVFLSGGEVDARRRAEMSAAVSHAPASAASAAATRATADVEAPTLDPTRDQLRPGGHATTSGDAAAVELATDLDAGDAAAPAGSEQPNNTPRGREGSSLPLLSGMAAMMSMIFILGDLVNKRMLHPVSTGVFLLSVSYCVAMLRRQWASTGGGTREGCNNSFTKEAREELITYFVFGAGPEGLPTEAGAGAGAGAGKKGNRPKQQERGNGASGDELQLLRLVLSYREQPVKVKAAAEEDDPARACDSGEWSTGQACIVCFGDYEPGDRLARLPCRHVYHAQCIDEWLDRAKLPSCPLCKTDLRHATPPDDPCRSISTAGGGGTSANAARVGGGSGGGGGERVEFTGDNAV</sequence>
<dbReference type="PROSITE" id="PS50089">
    <property type="entry name" value="ZF_RING_2"/>
    <property type="match status" value="1"/>
</dbReference>
<feature type="region of interest" description="Disordered" evidence="2">
    <location>
        <begin position="79"/>
        <end position="102"/>
    </location>
</feature>
<evidence type="ECO:0000259" key="3">
    <source>
        <dbReference type="PROSITE" id="PS50089"/>
    </source>
</evidence>
<dbReference type="Proteomes" id="UP000002630">
    <property type="component" value="Unassembled WGS sequence"/>
</dbReference>
<dbReference type="InParanoid" id="D7FRQ0"/>
<keyword evidence="1" id="KW-0479">Metal-binding</keyword>
<gene>
    <name evidence="4" type="ORF">Esi_0217_0018</name>
</gene>
<organism evidence="4 5">
    <name type="scientific">Ectocarpus siliculosus</name>
    <name type="common">Brown alga</name>
    <name type="synonym">Conferva siliculosa</name>
    <dbReference type="NCBI Taxonomy" id="2880"/>
    <lineage>
        <taxon>Eukaryota</taxon>
        <taxon>Sar</taxon>
        <taxon>Stramenopiles</taxon>
        <taxon>Ochrophyta</taxon>
        <taxon>PX clade</taxon>
        <taxon>Phaeophyceae</taxon>
        <taxon>Ectocarpales</taxon>
        <taxon>Ectocarpaceae</taxon>
        <taxon>Ectocarpus</taxon>
    </lineage>
</organism>
<reference evidence="4 5" key="1">
    <citation type="journal article" date="2010" name="Nature">
        <title>The Ectocarpus genome and the independent evolution of multicellularity in brown algae.</title>
        <authorList>
            <person name="Cock J.M."/>
            <person name="Sterck L."/>
            <person name="Rouze P."/>
            <person name="Scornet D."/>
            <person name="Allen A.E."/>
            <person name="Amoutzias G."/>
            <person name="Anthouard V."/>
            <person name="Artiguenave F."/>
            <person name="Aury J.M."/>
            <person name="Badger J.H."/>
            <person name="Beszteri B."/>
            <person name="Billiau K."/>
            <person name="Bonnet E."/>
            <person name="Bothwell J.H."/>
            <person name="Bowler C."/>
            <person name="Boyen C."/>
            <person name="Brownlee C."/>
            <person name="Carrano C.J."/>
            <person name="Charrier B."/>
            <person name="Cho G.Y."/>
            <person name="Coelho S.M."/>
            <person name="Collen J."/>
            <person name="Corre E."/>
            <person name="Da Silva C."/>
            <person name="Delage L."/>
            <person name="Delaroque N."/>
            <person name="Dittami S.M."/>
            <person name="Doulbeau S."/>
            <person name="Elias M."/>
            <person name="Farnham G."/>
            <person name="Gachon C.M."/>
            <person name="Gschloessl B."/>
            <person name="Heesch S."/>
            <person name="Jabbari K."/>
            <person name="Jubin C."/>
            <person name="Kawai H."/>
            <person name="Kimura K."/>
            <person name="Kloareg B."/>
            <person name="Kupper F.C."/>
            <person name="Lang D."/>
            <person name="Le Bail A."/>
            <person name="Leblanc C."/>
            <person name="Lerouge P."/>
            <person name="Lohr M."/>
            <person name="Lopez P.J."/>
            <person name="Martens C."/>
            <person name="Maumus F."/>
            <person name="Michel G."/>
            <person name="Miranda-Saavedra D."/>
            <person name="Morales J."/>
            <person name="Moreau H."/>
            <person name="Motomura T."/>
            <person name="Nagasato C."/>
            <person name="Napoli C.A."/>
            <person name="Nelson D.R."/>
            <person name="Nyvall-Collen P."/>
            <person name="Peters A.F."/>
            <person name="Pommier C."/>
            <person name="Potin P."/>
            <person name="Poulain J."/>
            <person name="Quesneville H."/>
            <person name="Read B."/>
            <person name="Rensing S.A."/>
            <person name="Ritter A."/>
            <person name="Rousvoal S."/>
            <person name="Samanta M."/>
            <person name="Samson G."/>
            <person name="Schroeder D.C."/>
            <person name="Segurens B."/>
            <person name="Strittmatter M."/>
            <person name="Tonon T."/>
            <person name="Tregear J.W."/>
            <person name="Valentin K."/>
            <person name="von Dassow P."/>
            <person name="Yamagishi T."/>
            <person name="Van de Peer Y."/>
            <person name="Wincker P."/>
        </authorList>
    </citation>
    <scope>NUCLEOTIDE SEQUENCE [LARGE SCALE GENOMIC DNA]</scope>
    <source>
        <strain evidence="5">Ec32 / CCAP1310/4</strain>
    </source>
</reference>
<dbReference type="GO" id="GO:0061630">
    <property type="term" value="F:ubiquitin protein ligase activity"/>
    <property type="evidence" value="ECO:0007669"/>
    <property type="project" value="TreeGrafter"/>
</dbReference>
<feature type="compositionally biased region" description="Gly residues" evidence="2">
    <location>
        <begin position="333"/>
        <end position="342"/>
    </location>
</feature>
<dbReference type="InterPro" id="IPR013083">
    <property type="entry name" value="Znf_RING/FYVE/PHD"/>
</dbReference>
<feature type="domain" description="RING-type" evidence="3">
    <location>
        <begin position="259"/>
        <end position="302"/>
    </location>
</feature>
<keyword evidence="1" id="KW-0862">Zinc</keyword>
<accession>D7FRQ0</accession>
<dbReference type="AlphaFoldDB" id="D7FRQ0"/>
<evidence type="ECO:0000313" key="5">
    <source>
        <dbReference type="Proteomes" id="UP000002630"/>
    </source>
</evidence>
<dbReference type="STRING" id="2880.D7FRQ0"/>
<dbReference type="PANTHER" id="PTHR22765">
    <property type="entry name" value="RING FINGER AND PROTEASE ASSOCIATED DOMAIN-CONTAINING"/>
    <property type="match status" value="1"/>
</dbReference>
<protein>
    <recommendedName>
        <fullName evidence="3">RING-type domain-containing protein</fullName>
    </recommendedName>
</protein>
<dbReference type="Gene3D" id="3.30.40.10">
    <property type="entry name" value="Zinc/RING finger domain, C3HC4 (zinc finger)"/>
    <property type="match status" value="1"/>
</dbReference>
<dbReference type="InterPro" id="IPR051826">
    <property type="entry name" value="E3_ubiquitin-ligase_domain"/>
</dbReference>
<feature type="region of interest" description="Disordered" evidence="2">
    <location>
        <begin position="312"/>
        <end position="353"/>
    </location>
</feature>
<dbReference type="InterPro" id="IPR001841">
    <property type="entry name" value="Znf_RING"/>
</dbReference>
<dbReference type="Pfam" id="PF13639">
    <property type="entry name" value="zf-RING_2"/>
    <property type="match status" value="1"/>
</dbReference>
<evidence type="ECO:0000313" key="4">
    <source>
        <dbReference type="EMBL" id="CBJ30841.1"/>
    </source>
</evidence>
<proteinExistence type="predicted"/>
<dbReference type="SUPFAM" id="SSF57850">
    <property type="entry name" value="RING/U-box"/>
    <property type="match status" value="1"/>
</dbReference>
<evidence type="ECO:0000256" key="2">
    <source>
        <dbReference type="SAM" id="MobiDB-lite"/>
    </source>
</evidence>
<keyword evidence="1" id="KW-0863">Zinc-finger</keyword>
<dbReference type="eggNOG" id="KOG4628">
    <property type="taxonomic scope" value="Eukaryota"/>
</dbReference>